<feature type="domain" description="Aftiphilin clathrin-binding box" evidence="2">
    <location>
        <begin position="523"/>
        <end position="590"/>
    </location>
</feature>
<accession>A0A8K0KF56</accession>
<dbReference type="InterPro" id="IPR046359">
    <property type="entry name" value="Aftin-like"/>
</dbReference>
<organism evidence="3 4">
    <name type="scientific">Ladona fulva</name>
    <name type="common">Scarce chaser dragonfly</name>
    <name type="synonym">Libellula fulva</name>
    <dbReference type="NCBI Taxonomy" id="123851"/>
    <lineage>
        <taxon>Eukaryota</taxon>
        <taxon>Metazoa</taxon>
        <taxon>Ecdysozoa</taxon>
        <taxon>Arthropoda</taxon>
        <taxon>Hexapoda</taxon>
        <taxon>Insecta</taxon>
        <taxon>Pterygota</taxon>
        <taxon>Palaeoptera</taxon>
        <taxon>Odonata</taxon>
        <taxon>Epiprocta</taxon>
        <taxon>Anisoptera</taxon>
        <taxon>Libelluloidea</taxon>
        <taxon>Libellulidae</taxon>
        <taxon>Ladona</taxon>
    </lineage>
</organism>
<feature type="region of interest" description="Disordered" evidence="1">
    <location>
        <begin position="429"/>
        <end position="469"/>
    </location>
</feature>
<dbReference type="GO" id="GO:0030121">
    <property type="term" value="C:AP-1 adaptor complex"/>
    <property type="evidence" value="ECO:0007669"/>
    <property type="project" value="TreeGrafter"/>
</dbReference>
<dbReference type="InterPro" id="IPR029205">
    <property type="entry name" value="Clathrin-bd"/>
</dbReference>
<dbReference type="GO" id="GO:0032588">
    <property type="term" value="C:trans-Golgi network membrane"/>
    <property type="evidence" value="ECO:0007669"/>
    <property type="project" value="InterPro"/>
</dbReference>
<feature type="region of interest" description="Disordered" evidence="1">
    <location>
        <begin position="214"/>
        <end position="257"/>
    </location>
</feature>
<dbReference type="EMBL" id="KZ308746">
    <property type="protein sequence ID" value="KAG8233755.1"/>
    <property type="molecule type" value="Genomic_DNA"/>
</dbReference>
<feature type="region of interest" description="Disordered" evidence="1">
    <location>
        <begin position="152"/>
        <end position="198"/>
    </location>
</feature>
<evidence type="ECO:0000313" key="3">
    <source>
        <dbReference type="EMBL" id="KAG8233755.1"/>
    </source>
</evidence>
<feature type="compositionally biased region" description="Polar residues" evidence="1">
    <location>
        <begin position="458"/>
        <end position="468"/>
    </location>
</feature>
<feature type="compositionally biased region" description="Polar residues" evidence="1">
    <location>
        <begin position="221"/>
        <end position="248"/>
    </location>
</feature>
<name>A0A8K0KF56_LADFU</name>
<reference evidence="3" key="1">
    <citation type="submission" date="2013-04" db="EMBL/GenBank/DDBJ databases">
        <authorList>
            <person name="Qu J."/>
            <person name="Murali S.C."/>
            <person name="Bandaranaike D."/>
            <person name="Bellair M."/>
            <person name="Blankenburg K."/>
            <person name="Chao H."/>
            <person name="Dinh H."/>
            <person name="Doddapaneni H."/>
            <person name="Downs B."/>
            <person name="Dugan-Rocha S."/>
            <person name="Elkadiri S."/>
            <person name="Gnanaolivu R.D."/>
            <person name="Hernandez B."/>
            <person name="Javaid M."/>
            <person name="Jayaseelan J.C."/>
            <person name="Lee S."/>
            <person name="Li M."/>
            <person name="Ming W."/>
            <person name="Munidasa M."/>
            <person name="Muniz J."/>
            <person name="Nguyen L."/>
            <person name="Ongeri F."/>
            <person name="Osuji N."/>
            <person name="Pu L.-L."/>
            <person name="Puazo M."/>
            <person name="Qu C."/>
            <person name="Quiroz J."/>
            <person name="Raj R."/>
            <person name="Weissenberger G."/>
            <person name="Xin Y."/>
            <person name="Zou X."/>
            <person name="Han Y."/>
            <person name="Richards S."/>
            <person name="Worley K."/>
            <person name="Muzny D."/>
            <person name="Gibbs R."/>
        </authorList>
    </citation>
    <scope>NUCLEOTIDE SEQUENCE</scope>
    <source>
        <strain evidence="3">Sampled in the wild</strain>
    </source>
</reference>
<dbReference type="PANTHER" id="PTHR16156:SF10">
    <property type="entry name" value="AFTIPHILIN-RELATED"/>
    <property type="match status" value="1"/>
</dbReference>
<dbReference type="AlphaFoldDB" id="A0A8K0KF56"/>
<keyword evidence="4" id="KW-1185">Reference proteome</keyword>
<feature type="compositionally biased region" description="Polar residues" evidence="1">
    <location>
        <begin position="156"/>
        <end position="183"/>
    </location>
</feature>
<dbReference type="Pfam" id="PF15045">
    <property type="entry name" value="Clathrin_bdg"/>
    <property type="match status" value="1"/>
</dbReference>
<evidence type="ECO:0000313" key="4">
    <source>
        <dbReference type="Proteomes" id="UP000792457"/>
    </source>
</evidence>
<dbReference type="PANTHER" id="PTHR16156">
    <property type="entry name" value="AFTIPHILIN A-RELATED"/>
    <property type="match status" value="1"/>
</dbReference>
<evidence type="ECO:0000256" key="1">
    <source>
        <dbReference type="SAM" id="MobiDB-lite"/>
    </source>
</evidence>
<feature type="region of interest" description="Disordered" evidence="1">
    <location>
        <begin position="679"/>
        <end position="707"/>
    </location>
</feature>
<protein>
    <recommendedName>
        <fullName evidence="2">Aftiphilin clathrin-binding box domain-containing protein</fullName>
    </recommendedName>
</protein>
<feature type="region of interest" description="Disordered" evidence="1">
    <location>
        <begin position="714"/>
        <end position="733"/>
    </location>
</feature>
<sequence>MSSAIPPLIPTVPPPMGSDEENNVDDEFGDFAAASYSYDCLGDSNEASPVKVSPWLERADHSIFPNTVATNKEIDQGDIYDDEVFHNCSETLDREVDVKQPKHLTHEKVDESFKVSHVDDLEDDSESGNCEKSITEDVEEKKIDFLSVGRGGISGNSGAQDNTSQDSVISSGATDSGLCSASQKSEEETVDEEVVGITTDADVEEKKIDFLSVGRGGISGNSGAQDNTSQDSVISSGATDSGLCSASQKSEEETVDEEVVGITTDAVLDDSSDSDETLVVEKKKICNGRGEWNESCERTIREEVLDSTSSNNIQEKSGFDNTQWRTRISDEANDDFADFSAFRASDKSGESNEIVTHSDVGNGLPQLTSDESFFAGKKAESDDDFSDFASAPVESVGGGPFVAFQSEGDVKKDEVSLDPAEDEFSDFTFVSSDPPEVPSSAEGPTVSESLETPGFSFESHTASETASEQLDHQEELALFQQLRLGKVDDQTESLARLAFPNTATAENESYLVSDLKTSLKAGVVWQNLKELENTNALSYQWGGSSSNKALLSSLSIDSRNILFGPRWNSTSVPRFAANLGFDPLEPVKASAAVSKENAAIPHQATRVTSSQDAEVQENVPAAQFDWTSSGLVNPLESTHRSALLDLDFFNTYDNFASFSSRATSDAAWRLASLEKELLSSPEKTLDSSSSVNPPPSAKNQMQDSHQQLVERILSLESSQKRGNRNRGLTSRSKTSRKCAEGLTLCPESLAVIHNLPDLSFVNARMLMFPLTEPVQNSEPGSTNCPVALVSTAGSSSPCLE</sequence>
<evidence type="ECO:0000259" key="2">
    <source>
        <dbReference type="Pfam" id="PF15045"/>
    </source>
</evidence>
<dbReference type="GO" id="GO:0030276">
    <property type="term" value="F:clathrin binding"/>
    <property type="evidence" value="ECO:0007669"/>
    <property type="project" value="InterPro"/>
</dbReference>
<feature type="compositionally biased region" description="Pro residues" evidence="1">
    <location>
        <begin position="7"/>
        <end position="16"/>
    </location>
</feature>
<dbReference type="Proteomes" id="UP000792457">
    <property type="component" value="Unassembled WGS sequence"/>
</dbReference>
<gene>
    <name evidence="3" type="ORF">J437_LFUL003825</name>
</gene>
<feature type="region of interest" description="Disordered" evidence="1">
    <location>
        <begin position="1"/>
        <end position="26"/>
    </location>
</feature>
<dbReference type="OrthoDB" id="5917212at2759"/>
<comment type="caution">
    <text evidence="3">The sequence shown here is derived from an EMBL/GenBank/DDBJ whole genome shotgun (WGS) entry which is preliminary data.</text>
</comment>
<reference evidence="3" key="2">
    <citation type="submission" date="2017-10" db="EMBL/GenBank/DDBJ databases">
        <title>Ladona fulva Genome sequencing and assembly.</title>
        <authorList>
            <person name="Murali S."/>
            <person name="Richards S."/>
            <person name="Bandaranaike D."/>
            <person name="Bellair M."/>
            <person name="Blankenburg K."/>
            <person name="Chao H."/>
            <person name="Dinh H."/>
            <person name="Doddapaneni H."/>
            <person name="Dugan-Rocha S."/>
            <person name="Elkadiri S."/>
            <person name="Gnanaolivu R."/>
            <person name="Hernandez B."/>
            <person name="Skinner E."/>
            <person name="Javaid M."/>
            <person name="Lee S."/>
            <person name="Li M."/>
            <person name="Ming W."/>
            <person name="Munidasa M."/>
            <person name="Muniz J."/>
            <person name="Nguyen L."/>
            <person name="Hughes D."/>
            <person name="Osuji N."/>
            <person name="Pu L.-L."/>
            <person name="Puazo M."/>
            <person name="Qu C."/>
            <person name="Quiroz J."/>
            <person name="Raj R."/>
            <person name="Weissenberger G."/>
            <person name="Xin Y."/>
            <person name="Zou X."/>
            <person name="Han Y."/>
            <person name="Worley K."/>
            <person name="Muzny D."/>
            <person name="Gibbs R."/>
        </authorList>
    </citation>
    <scope>NUCLEOTIDE SEQUENCE</scope>
    <source>
        <strain evidence="3">Sampled in the wild</strain>
    </source>
</reference>
<proteinExistence type="predicted"/>
<feature type="compositionally biased region" description="Polar residues" evidence="1">
    <location>
        <begin position="686"/>
        <end position="707"/>
    </location>
</feature>